<feature type="domain" description="N-acetyltransferase" evidence="1">
    <location>
        <begin position="55"/>
        <end position="213"/>
    </location>
</feature>
<protein>
    <recommendedName>
        <fullName evidence="1">N-acetyltransferase domain-containing protein</fullName>
    </recommendedName>
</protein>
<organism evidence="2 3">
    <name type="scientific">Catellatospora citrea</name>
    <dbReference type="NCBI Taxonomy" id="53366"/>
    <lineage>
        <taxon>Bacteria</taxon>
        <taxon>Bacillati</taxon>
        <taxon>Actinomycetota</taxon>
        <taxon>Actinomycetes</taxon>
        <taxon>Micromonosporales</taxon>
        <taxon>Micromonosporaceae</taxon>
        <taxon>Catellatospora</taxon>
    </lineage>
</organism>
<evidence type="ECO:0000259" key="1">
    <source>
        <dbReference type="PROSITE" id="PS51186"/>
    </source>
</evidence>
<gene>
    <name evidence="2" type="ORF">Cci01nite_33140</name>
</gene>
<sequence>MQWLGDGRLRVRTDPSCRRGGHGGFDGNDVLARMSSFIIVIVVDAETHLTSTSRLVLRVPEPADLERLFALYADPQVWGPDPLSRHDDPGQTERMIGNWRAAWDRDGLGMWTAWAGDEFVGIGGCFVRCGVAWNLGFRLRPPYWGRGYAQEISAAAIAAAHRRRAELPVTAYLLEGNDQSLRAVERTGMSRVWRGPDAGNPDATAIRLLYSDQPLSPGALKALTEV</sequence>
<dbReference type="GO" id="GO:0016747">
    <property type="term" value="F:acyltransferase activity, transferring groups other than amino-acyl groups"/>
    <property type="evidence" value="ECO:0007669"/>
    <property type="project" value="InterPro"/>
</dbReference>
<accession>A0A8J3KJL2</accession>
<dbReference type="Pfam" id="PF13302">
    <property type="entry name" value="Acetyltransf_3"/>
    <property type="match status" value="1"/>
</dbReference>
<evidence type="ECO:0000313" key="2">
    <source>
        <dbReference type="EMBL" id="GIF98220.1"/>
    </source>
</evidence>
<dbReference type="Gene3D" id="3.40.630.30">
    <property type="match status" value="1"/>
</dbReference>
<dbReference type="SUPFAM" id="SSF55729">
    <property type="entry name" value="Acyl-CoA N-acyltransferases (Nat)"/>
    <property type="match status" value="1"/>
</dbReference>
<keyword evidence="3" id="KW-1185">Reference proteome</keyword>
<evidence type="ECO:0000313" key="3">
    <source>
        <dbReference type="Proteomes" id="UP000659904"/>
    </source>
</evidence>
<dbReference type="AlphaFoldDB" id="A0A8J3KJL2"/>
<dbReference type="InterPro" id="IPR051531">
    <property type="entry name" value="N-acetyltransferase"/>
</dbReference>
<dbReference type="PANTHER" id="PTHR43792">
    <property type="entry name" value="GNAT FAMILY, PUTATIVE (AFU_ORTHOLOGUE AFUA_3G00765)-RELATED-RELATED"/>
    <property type="match status" value="1"/>
</dbReference>
<dbReference type="PROSITE" id="PS51186">
    <property type="entry name" value="GNAT"/>
    <property type="match status" value="1"/>
</dbReference>
<name>A0A8J3KJL2_9ACTN</name>
<dbReference type="PANTHER" id="PTHR43792:SF1">
    <property type="entry name" value="N-ACETYLTRANSFERASE DOMAIN-CONTAINING PROTEIN"/>
    <property type="match status" value="1"/>
</dbReference>
<dbReference type="InterPro" id="IPR000182">
    <property type="entry name" value="GNAT_dom"/>
</dbReference>
<reference evidence="2 3" key="1">
    <citation type="submission" date="2021-01" db="EMBL/GenBank/DDBJ databases">
        <title>Whole genome shotgun sequence of Catellatospora citrea NBRC 14495.</title>
        <authorList>
            <person name="Komaki H."/>
            <person name="Tamura T."/>
        </authorList>
    </citation>
    <scope>NUCLEOTIDE SEQUENCE [LARGE SCALE GENOMIC DNA]</scope>
    <source>
        <strain evidence="2 3">NBRC 14495</strain>
    </source>
</reference>
<comment type="caution">
    <text evidence="2">The sequence shown here is derived from an EMBL/GenBank/DDBJ whole genome shotgun (WGS) entry which is preliminary data.</text>
</comment>
<dbReference type="EMBL" id="BONH01000012">
    <property type="protein sequence ID" value="GIF98220.1"/>
    <property type="molecule type" value="Genomic_DNA"/>
</dbReference>
<dbReference type="Proteomes" id="UP000659904">
    <property type="component" value="Unassembled WGS sequence"/>
</dbReference>
<dbReference type="InterPro" id="IPR016181">
    <property type="entry name" value="Acyl_CoA_acyltransferase"/>
</dbReference>
<proteinExistence type="predicted"/>